<evidence type="ECO:0000256" key="2">
    <source>
        <dbReference type="ARBA" id="ARBA00005887"/>
    </source>
</evidence>
<evidence type="ECO:0000256" key="4">
    <source>
        <dbReference type="ARBA" id="ARBA00022989"/>
    </source>
</evidence>
<proteinExistence type="inferred from homology"/>
<feature type="transmembrane region" description="Helical" evidence="6">
    <location>
        <begin position="54"/>
        <end position="72"/>
    </location>
</feature>
<dbReference type="EMBL" id="JAKLMC020000007">
    <property type="protein sequence ID" value="KAK5955083.1"/>
    <property type="molecule type" value="Genomic_DNA"/>
</dbReference>
<comment type="caution">
    <text evidence="8">The sequence shown here is derived from an EMBL/GenBank/DDBJ whole genome shotgun (WGS) entry which is preliminary data.</text>
</comment>
<dbReference type="Gene3D" id="1.10.3430.10">
    <property type="entry name" value="Ammonium transporter AmtB like domains"/>
    <property type="match status" value="1"/>
</dbReference>
<evidence type="ECO:0000259" key="7">
    <source>
        <dbReference type="Pfam" id="PF00909"/>
    </source>
</evidence>
<dbReference type="InterPro" id="IPR024041">
    <property type="entry name" value="NH4_transpt_AmtB-like_dom"/>
</dbReference>
<dbReference type="Pfam" id="PF00909">
    <property type="entry name" value="Ammonium_transp"/>
    <property type="match status" value="1"/>
</dbReference>
<evidence type="ECO:0000256" key="5">
    <source>
        <dbReference type="ARBA" id="ARBA00023136"/>
    </source>
</evidence>
<gene>
    <name evidence="8" type="ORF">OHC33_003762</name>
</gene>
<feature type="transmembrane region" description="Helical" evidence="6">
    <location>
        <begin position="218"/>
        <end position="235"/>
    </location>
</feature>
<feature type="transmembrane region" description="Helical" evidence="6">
    <location>
        <begin position="390"/>
        <end position="408"/>
    </location>
</feature>
<organism evidence="8 9">
    <name type="scientific">Knufia fluminis</name>
    <dbReference type="NCBI Taxonomy" id="191047"/>
    <lineage>
        <taxon>Eukaryota</taxon>
        <taxon>Fungi</taxon>
        <taxon>Dikarya</taxon>
        <taxon>Ascomycota</taxon>
        <taxon>Pezizomycotina</taxon>
        <taxon>Eurotiomycetes</taxon>
        <taxon>Chaetothyriomycetidae</taxon>
        <taxon>Chaetothyriales</taxon>
        <taxon>Trichomeriaceae</taxon>
        <taxon>Knufia</taxon>
    </lineage>
</organism>
<keyword evidence="3 6" id="KW-0812">Transmembrane</keyword>
<evidence type="ECO:0000256" key="1">
    <source>
        <dbReference type="ARBA" id="ARBA00004141"/>
    </source>
</evidence>
<dbReference type="InterPro" id="IPR029020">
    <property type="entry name" value="Ammonium/urea_transptr"/>
</dbReference>
<dbReference type="PANTHER" id="PTHR43029:SF9">
    <property type="entry name" value="SIMILAR TO AMMONIUM PERMEASE, BUT NOT NORMALLY ACTIVE (EUROFUNG)"/>
    <property type="match status" value="1"/>
</dbReference>
<dbReference type="Proteomes" id="UP001316803">
    <property type="component" value="Unassembled WGS sequence"/>
</dbReference>
<sequence>MGSSTSSSVLDAWAACDRTDTLFVLTCCAFCWPIIPAVGLAYSGYSTRWNSIASFYPALLVITVCTIQWWAVGYTLAYGSGGGVFGGLGNAFHVGVNAQPVGSIPAILFSFFQLIFEATVAAIAVGGVCERGRLVALVPFIFLWSTFVYCPLAHMVWSDDGFLGNLGVMDFAGGTPVHICSGATATALSIYLSYPVGRSRKSATRTPSHLALHKPHNTICQIIALIIIWGSWLAFDAGTTLSLNFKSVMALVVTNVCASSGALTYALSTWLETGKWAVDSAFLGAIAGLVMITPSAGFIGVTTALFFGIFGALLARQALRIKFTRLARKYRWVDNGDTLATHCICGFAATIMTGLFGSKEIAAYDGASDIAGGVVFDGNIRQLGVQMLEAVIGLTWSFVVSWVLIALIDCVPGFEVLCTDEEVLMGMDAAQMEETLTEAHWEGEAEYRAIEGKGAVAIA</sequence>
<reference evidence="8 9" key="1">
    <citation type="submission" date="2022-12" db="EMBL/GenBank/DDBJ databases">
        <title>Genomic features and morphological characterization of a novel Knufia sp. strain isolated from spacecraft assembly facility.</title>
        <authorList>
            <person name="Teixeira M."/>
            <person name="Chander A.M."/>
            <person name="Stajich J.E."/>
            <person name="Venkateswaran K."/>
        </authorList>
    </citation>
    <scope>NUCLEOTIDE SEQUENCE [LARGE SCALE GENOMIC DNA]</scope>
    <source>
        <strain evidence="8 9">FJI-L2-BK-P2</strain>
    </source>
</reference>
<evidence type="ECO:0000256" key="3">
    <source>
        <dbReference type="ARBA" id="ARBA00022692"/>
    </source>
</evidence>
<dbReference type="GO" id="GO:0005886">
    <property type="term" value="C:plasma membrane"/>
    <property type="evidence" value="ECO:0007669"/>
    <property type="project" value="TreeGrafter"/>
</dbReference>
<feature type="transmembrane region" description="Helical" evidence="6">
    <location>
        <begin position="134"/>
        <end position="156"/>
    </location>
</feature>
<name>A0AAN8EGJ7_9EURO</name>
<evidence type="ECO:0000313" key="9">
    <source>
        <dbReference type="Proteomes" id="UP001316803"/>
    </source>
</evidence>
<keyword evidence="5 6" id="KW-0472">Membrane</keyword>
<dbReference type="GO" id="GO:0008519">
    <property type="term" value="F:ammonium channel activity"/>
    <property type="evidence" value="ECO:0007669"/>
    <property type="project" value="InterPro"/>
</dbReference>
<protein>
    <recommendedName>
        <fullName evidence="7">Ammonium transporter AmtB-like domain-containing protein</fullName>
    </recommendedName>
</protein>
<keyword evidence="4 6" id="KW-1133">Transmembrane helix</keyword>
<feature type="transmembrane region" description="Helical" evidence="6">
    <location>
        <begin position="22"/>
        <end position="42"/>
    </location>
</feature>
<feature type="domain" description="Ammonium transporter AmtB-like" evidence="7">
    <location>
        <begin position="23"/>
        <end position="435"/>
    </location>
</feature>
<accession>A0AAN8EGJ7</accession>
<dbReference type="InterPro" id="IPR001905">
    <property type="entry name" value="Ammonium_transpt"/>
</dbReference>
<feature type="transmembrane region" description="Helical" evidence="6">
    <location>
        <begin position="176"/>
        <end position="197"/>
    </location>
</feature>
<dbReference type="PANTHER" id="PTHR43029">
    <property type="entry name" value="AMMONIUM TRANSPORTER MEP2"/>
    <property type="match status" value="1"/>
</dbReference>
<feature type="transmembrane region" description="Helical" evidence="6">
    <location>
        <begin position="247"/>
        <end position="267"/>
    </location>
</feature>
<dbReference type="AlphaFoldDB" id="A0AAN8EGJ7"/>
<comment type="similarity">
    <text evidence="2">Belongs to the ammonia transporter channel (TC 1.A.11.2) family.</text>
</comment>
<keyword evidence="9" id="KW-1185">Reference proteome</keyword>
<feature type="transmembrane region" description="Helical" evidence="6">
    <location>
        <begin position="276"/>
        <end position="292"/>
    </location>
</feature>
<comment type="subcellular location">
    <subcellularLocation>
        <location evidence="1">Membrane</location>
        <topology evidence="1">Multi-pass membrane protein</topology>
    </subcellularLocation>
</comment>
<evidence type="ECO:0000256" key="6">
    <source>
        <dbReference type="SAM" id="Phobius"/>
    </source>
</evidence>
<feature type="transmembrane region" description="Helical" evidence="6">
    <location>
        <begin position="298"/>
        <end position="319"/>
    </location>
</feature>
<evidence type="ECO:0000313" key="8">
    <source>
        <dbReference type="EMBL" id="KAK5955083.1"/>
    </source>
</evidence>
<feature type="transmembrane region" description="Helical" evidence="6">
    <location>
        <begin position="106"/>
        <end position="127"/>
    </location>
</feature>
<dbReference type="SUPFAM" id="SSF111352">
    <property type="entry name" value="Ammonium transporter"/>
    <property type="match status" value="1"/>
</dbReference>